<comment type="function">
    <text evidence="7">RNA helicase.</text>
</comment>
<dbReference type="EC" id="3.6.4.13" evidence="7"/>
<dbReference type="PROSITE" id="PS51194">
    <property type="entry name" value="HELICASE_CTER"/>
    <property type="match status" value="1"/>
</dbReference>
<organism evidence="11 12">
    <name type="scientific">Periplaneta americana</name>
    <name type="common">American cockroach</name>
    <name type="synonym">Blatta americana</name>
    <dbReference type="NCBI Taxonomy" id="6978"/>
    <lineage>
        <taxon>Eukaryota</taxon>
        <taxon>Metazoa</taxon>
        <taxon>Ecdysozoa</taxon>
        <taxon>Arthropoda</taxon>
        <taxon>Hexapoda</taxon>
        <taxon>Insecta</taxon>
        <taxon>Pterygota</taxon>
        <taxon>Neoptera</taxon>
        <taxon>Polyneoptera</taxon>
        <taxon>Dictyoptera</taxon>
        <taxon>Blattodea</taxon>
        <taxon>Blattoidea</taxon>
        <taxon>Blattidae</taxon>
        <taxon>Blattinae</taxon>
        <taxon>Periplaneta</taxon>
    </lineage>
</organism>
<evidence type="ECO:0000256" key="7">
    <source>
        <dbReference type="RuleBase" id="RU365068"/>
    </source>
</evidence>
<proteinExistence type="inferred from homology"/>
<dbReference type="PROSITE" id="PS00039">
    <property type="entry name" value="DEAD_ATP_HELICASE"/>
    <property type="match status" value="1"/>
</dbReference>
<evidence type="ECO:0000259" key="9">
    <source>
        <dbReference type="PROSITE" id="PS51192"/>
    </source>
</evidence>
<dbReference type="Pfam" id="PF00271">
    <property type="entry name" value="Helicase_C"/>
    <property type="match status" value="1"/>
</dbReference>
<dbReference type="CDD" id="cd18787">
    <property type="entry name" value="SF2_C_DEAD"/>
    <property type="match status" value="1"/>
</dbReference>
<dbReference type="InterPro" id="IPR014001">
    <property type="entry name" value="Helicase_ATP-bd"/>
</dbReference>
<dbReference type="SMART" id="SM00487">
    <property type="entry name" value="DEXDc"/>
    <property type="match status" value="1"/>
</dbReference>
<keyword evidence="2 6" id="KW-0378">Hydrolase</keyword>
<protein>
    <recommendedName>
        <fullName evidence="7">ATP-dependent RNA helicase</fullName>
        <ecNumber evidence="7">3.6.4.13</ecNumber>
    </recommendedName>
</protein>
<dbReference type="InterPro" id="IPR011545">
    <property type="entry name" value="DEAD/DEAH_box_helicase_dom"/>
</dbReference>
<name>A0ABQ8TWR9_PERAM</name>
<evidence type="ECO:0000256" key="8">
    <source>
        <dbReference type="SAM" id="MobiDB-lite"/>
    </source>
</evidence>
<feature type="domain" description="Helicase C-terminal" evidence="10">
    <location>
        <begin position="481"/>
        <end position="655"/>
    </location>
</feature>
<dbReference type="Pfam" id="PF00270">
    <property type="entry name" value="DEAD"/>
    <property type="match status" value="1"/>
</dbReference>
<keyword evidence="4 6" id="KW-0067">ATP-binding</keyword>
<dbReference type="Proteomes" id="UP001148838">
    <property type="component" value="Unassembled WGS sequence"/>
</dbReference>
<accession>A0ABQ8TWR9</accession>
<dbReference type="Gene3D" id="3.40.50.300">
    <property type="entry name" value="P-loop containing nucleotide triphosphate hydrolases"/>
    <property type="match status" value="2"/>
</dbReference>
<dbReference type="PROSITE" id="PS51192">
    <property type="entry name" value="HELICASE_ATP_BIND_1"/>
    <property type="match status" value="1"/>
</dbReference>
<dbReference type="InterPro" id="IPR001650">
    <property type="entry name" value="Helicase_C-like"/>
</dbReference>
<evidence type="ECO:0000256" key="5">
    <source>
        <dbReference type="ARBA" id="ARBA00022884"/>
    </source>
</evidence>
<dbReference type="InterPro" id="IPR000629">
    <property type="entry name" value="RNA-helicase_DEAD-box_CS"/>
</dbReference>
<evidence type="ECO:0000313" key="11">
    <source>
        <dbReference type="EMBL" id="KAJ4450547.1"/>
    </source>
</evidence>
<evidence type="ECO:0000256" key="2">
    <source>
        <dbReference type="ARBA" id="ARBA00022801"/>
    </source>
</evidence>
<comment type="domain">
    <text evidence="7">The Q motif is unique to and characteristic of the DEAD box family of RNA helicases and controls ATP binding and hydrolysis.</text>
</comment>
<dbReference type="SMART" id="SM00490">
    <property type="entry name" value="HELICc"/>
    <property type="match status" value="1"/>
</dbReference>
<comment type="similarity">
    <text evidence="6">Belongs to the DEAD box helicase family.</text>
</comment>
<feature type="compositionally biased region" description="Basic and acidic residues" evidence="8">
    <location>
        <begin position="125"/>
        <end position="135"/>
    </location>
</feature>
<keyword evidence="12" id="KW-1185">Reference proteome</keyword>
<evidence type="ECO:0000259" key="10">
    <source>
        <dbReference type="PROSITE" id="PS51194"/>
    </source>
</evidence>
<feature type="region of interest" description="Disordered" evidence="8">
    <location>
        <begin position="92"/>
        <end position="162"/>
    </location>
</feature>
<sequence>MLPVLGLHMGPPVQVTLEEEISESLIMKKAQEGAMCSPNLWNLKKIVCIYVCLCVIRYLGNEETVCKNLDEKEKLSLLLSKIKKRKKYKEELGRQYQQEESSDSPLRVSDNVAASSELPVAKKQKYGEKGNESAQKKKRKGNRIEGPSSEEDEKNVERNVENETGEKVKGFTVIGSDRFRKKSKVKRVLPQWLANPSVVQVDLQQLTTAVTAVPALDADIVEALQRSNITHFFPVQAQVIPWLLSVHSKPVQYWLRDVCVSAPTGSGKTLAFVLPIVQMLRRRMVVQVRALVVLPVQDLAVQVHRVFLTYCQHTELRVILLTGQTSFHREQQQLVGSSVTGYRSMVDIVVTTPGRLVDHLHGTPGFTLKHLRFLVIDEADRVLENVQNDWLYHLYSYIEDDSAGCHAPPLTVAMLESASSPRPQKLLFSATLTQDPEKLQQLGLFQPKLFTSVVKDEAAACVITEITLQGAFTGKYTTPAELTEKVCVVEPEVKPLVLYHIISSNSWQHVLVFVGSKKEAHRLSLLLMHLGRDTLKVAEISSDLSRTAREKLLHRFSSGKLNVLVSSDALARGMDIPCVDYVVLYSMPKSIKNYIHRVGRTARAGKPGTAVTLLLETQASISQDSLYVLCVICCIICNVTGLQVAQLNDMLHMAGKAALERLQVEESQLAELGDRYSRALEALRERLKGKT</sequence>
<evidence type="ECO:0000256" key="3">
    <source>
        <dbReference type="ARBA" id="ARBA00022806"/>
    </source>
</evidence>
<comment type="catalytic activity">
    <reaction evidence="7">
        <text>ATP + H2O = ADP + phosphate + H(+)</text>
        <dbReference type="Rhea" id="RHEA:13065"/>
        <dbReference type="ChEBI" id="CHEBI:15377"/>
        <dbReference type="ChEBI" id="CHEBI:15378"/>
        <dbReference type="ChEBI" id="CHEBI:30616"/>
        <dbReference type="ChEBI" id="CHEBI:43474"/>
        <dbReference type="ChEBI" id="CHEBI:456216"/>
        <dbReference type="EC" id="3.6.4.13"/>
    </reaction>
</comment>
<evidence type="ECO:0000313" key="12">
    <source>
        <dbReference type="Proteomes" id="UP001148838"/>
    </source>
</evidence>
<keyword evidence="5 7" id="KW-0694">RNA-binding</keyword>
<gene>
    <name evidence="11" type="ORF">ANN_01974</name>
</gene>
<keyword evidence="1 6" id="KW-0547">Nucleotide-binding</keyword>
<dbReference type="CDD" id="cd17956">
    <property type="entry name" value="DEADc_DDX51"/>
    <property type="match status" value="1"/>
</dbReference>
<dbReference type="SUPFAM" id="SSF52540">
    <property type="entry name" value="P-loop containing nucleoside triphosphate hydrolases"/>
    <property type="match status" value="1"/>
</dbReference>
<evidence type="ECO:0000256" key="6">
    <source>
        <dbReference type="RuleBase" id="RU000492"/>
    </source>
</evidence>
<evidence type="ECO:0000256" key="1">
    <source>
        <dbReference type="ARBA" id="ARBA00022741"/>
    </source>
</evidence>
<dbReference type="EMBL" id="JAJSOF020000003">
    <property type="protein sequence ID" value="KAJ4450547.1"/>
    <property type="molecule type" value="Genomic_DNA"/>
</dbReference>
<evidence type="ECO:0000256" key="4">
    <source>
        <dbReference type="ARBA" id="ARBA00022840"/>
    </source>
</evidence>
<dbReference type="InterPro" id="IPR027417">
    <property type="entry name" value="P-loop_NTPase"/>
</dbReference>
<keyword evidence="3 6" id="KW-0347">Helicase</keyword>
<feature type="domain" description="Helicase ATP-binding" evidence="9">
    <location>
        <begin position="249"/>
        <end position="450"/>
    </location>
</feature>
<comment type="caution">
    <text evidence="11">The sequence shown here is derived from an EMBL/GenBank/DDBJ whole genome shotgun (WGS) entry which is preliminary data.</text>
</comment>
<reference evidence="11 12" key="1">
    <citation type="journal article" date="2022" name="Allergy">
        <title>Genome assembly and annotation of Periplaneta americana reveal a comprehensive cockroach allergen profile.</title>
        <authorList>
            <person name="Wang L."/>
            <person name="Xiong Q."/>
            <person name="Saelim N."/>
            <person name="Wang L."/>
            <person name="Nong W."/>
            <person name="Wan A.T."/>
            <person name="Shi M."/>
            <person name="Liu X."/>
            <person name="Cao Q."/>
            <person name="Hui J.H.L."/>
            <person name="Sookrung N."/>
            <person name="Leung T.F."/>
            <person name="Tungtrongchitr A."/>
            <person name="Tsui S.K.W."/>
        </authorList>
    </citation>
    <scope>NUCLEOTIDE SEQUENCE [LARGE SCALE GENOMIC DNA]</scope>
    <source>
        <strain evidence="11">PWHHKU_190912</strain>
    </source>
</reference>
<dbReference type="PANTHER" id="PTHR24031">
    <property type="entry name" value="RNA HELICASE"/>
    <property type="match status" value="1"/>
</dbReference>